<accession>D6TY91</accession>
<feature type="transmembrane region" description="Helical" evidence="1">
    <location>
        <begin position="228"/>
        <end position="248"/>
    </location>
</feature>
<name>D6TY91_KTERA</name>
<dbReference type="Proteomes" id="UP000004508">
    <property type="component" value="Unassembled WGS sequence"/>
</dbReference>
<dbReference type="eggNOG" id="COG3694">
    <property type="taxonomic scope" value="Bacteria"/>
</dbReference>
<evidence type="ECO:0000256" key="1">
    <source>
        <dbReference type="SAM" id="Phobius"/>
    </source>
</evidence>
<dbReference type="InParanoid" id="D6TY91"/>
<organism evidence="2 3">
    <name type="scientific">Ktedonobacter racemifer DSM 44963</name>
    <dbReference type="NCBI Taxonomy" id="485913"/>
    <lineage>
        <taxon>Bacteria</taxon>
        <taxon>Bacillati</taxon>
        <taxon>Chloroflexota</taxon>
        <taxon>Ktedonobacteria</taxon>
        <taxon>Ktedonobacterales</taxon>
        <taxon>Ktedonobacteraceae</taxon>
        <taxon>Ktedonobacter</taxon>
    </lineage>
</organism>
<dbReference type="InterPro" id="IPR010390">
    <property type="entry name" value="ABC-2_transporter-like"/>
</dbReference>
<keyword evidence="3" id="KW-1185">Reference proteome</keyword>
<gene>
    <name evidence="2" type="ORF">Krac_4107</name>
</gene>
<dbReference type="STRING" id="485913.Krac_4107"/>
<feature type="transmembrane region" description="Helical" evidence="1">
    <location>
        <begin position="200"/>
        <end position="222"/>
    </location>
</feature>
<evidence type="ECO:0000313" key="2">
    <source>
        <dbReference type="EMBL" id="EFH83171.1"/>
    </source>
</evidence>
<feature type="transmembrane region" description="Helical" evidence="1">
    <location>
        <begin position="26"/>
        <end position="47"/>
    </location>
</feature>
<reference evidence="2 3" key="1">
    <citation type="journal article" date="2011" name="Stand. Genomic Sci.">
        <title>Non-contiguous finished genome sequence and contextual data of the filamentous soil bacterium Ktedonobacter racemifer type strain (SOSP1-21).</title>
        <authorList>
            <person name="Chang Y.J."/>
            <person name="Land M."/>
            <person name="Hauser L."/>
            <person name="Chertkov O."/>
            <person name="Del Rio T.G."/>
            <person name="Nolan M."/>
            <person name="Copeland A."/>
            <person name="Tice H."/>
            <person name="Cheng J.F."/>
            <person name="Lucas S."/>
            <person name="Han C."/>
            <person name="Goodwin L."/>
            <person name="Pitluck S."/>
            <person name="Ivanova N."/>
            <person name="Ovchinikova G."/>
            <person name="Pati A."/>
            <person name="Chen A."/>
            <person name="Palaniappan K."/>
            <person name="Mavromatis K."/>
            <person name="Liolios K."/>
            <person name="Brettin T."/>
            <person name="Fiebig A."/>
            <person name="Rohde M."/>
            <person name="Abt B."/>
            <person name="Goker M."/>
            <person name="Detter J.C."/>
            <person name="Woyke T."/>
            <person name="Bristow J."/>
            <person name="Eisen J.A."/>
            <person name="Markowitz V."/>
            <person name="Hugenholtz P."/>
            <person name="Kyrpides N.C."/>
            <person name="Klenk H.P."/>
            <person name="Lapidus A."/>
        </authorList>
    </citation>
    <scope>NUCLEOTIDE SEQUENCE [LARGE SCALE GENOMIC DNA]</scope>
    <source>
        <strain evidence="3">DSM 44963</strain>
    </source>
</reference>
<dbReference type="EMBL" id="ADVG01000003">
    <property type="protein sequence ID" value="EFH83171.1"/>
    <property type="molecule type" value="Genomic_DNA"/>
</dbReference>
<sequence length="260" mass="28586">MKLLQLLGMNFSLSLRRELAFRANLVFQLLLTTLNIASGFVVLSVIYTQTQTLAGWSLGESITLLGTFQVSSGIFSTFVEPNLSWFAGQVRDGKLDHVLLQPAPSLFMVSLGKCAPFALSQVALGLLATILGIVQMGALPSWWGILSWLLLLAVGIVIAWAIRVLLASLAFWSPTAELDVFYSALWQFGRYPVDIYRQPLRFCLTYVLPFAFLATFPVSALTSHADPFLPLTGLIVSSIAYLCVTLVWRAGLRRYTSATS</sequence>
<protein>
    <recommendedName>
        <fullName evidence="4">ABC transporter permease protein</fullName>
    </recommendedName>
</protein>
<dbReference type="PANTHER" id="PTHR36833">
    <property type="entry name" value="SLR0610 PROTEIN-RELATED"/>
    <property type="match status" value="1"/>
</dbReference>
<keyword evidence="1" id="KW-1133">Transmembrane helix</keyword>
<dbReference type="PANTHER" id="PTHR36833:SF1">
    <property type="entry name" value="INTEGRAL MEMBRANE TRANSPORT PROTEIN"/>
    <property type="match status" value="1"/>
</dbReference>
<dbReference type="OrthoDB" id="3818833at2"/>
<keyword evidence="1" id="KW-0812">Transmembrane</keyword>
<comment type="caution">
    <text evidence="2">The sequence shown here is derived from an EMBL/GenBank/DDBJ whole genome shotgun (WGS) entry which is preliminary data.</text>
</comment>
<keyword evidence="1" id="KW-0472">Membrane</keyword>
<feature type="transmembrane region" description="Helical" evidence="1">
    <location>
        <begin position="145"/>
        <end position="166"/>
    </location>
</feature>
<feature type="transmembrane region" description="Helical" evidence="1">
    <location>
        <begin position="117"/>
        <end position="139"/>
    </location>
</feature>
<dbReference type="Pfam" id="PF06182">
    <property type="entry name" value="ABC2_membrane_6"/>
    <property type="match status" value="1"/>
</dbReference>
<evidence type="ECO:0008006" key="4">
    <source>
        <dbReference type="Google" id="ProtNLM"/>
    </source>
</evidence>
<evidence type="ECO:0000313" key="3">
    <source>
        <dbReference type="Proteomes" id="UP000004508"/>
    </source>
</evidence>
<dbReference type="RefSeq" id="WP_007913682.1">
    <property type="nucleotide sequence ID" value="NZ_ADVG01000003.1"/>
</dbReference>
<proteinExistence type="predicted"/>
<dbReference type="AlphaFoldDB" id="D6TY91"/>